<name>A0A3M8CN62_9BACL</name>
<keyword evidence="4" id="KW-1015">Disulfide bond</keyword>
<keyword evidence="7" id="KW-1185">Reference proteome</keyword>
<keyword evidence="2 3" id="KW-0186">Copper</keyword>
<dbReference type="PANTHER" id="PTHR12151">
    <property type="entry name" value="ELECTRON TRANSPORT PROTIN SCO1/SENC FAMILY MEMBER"/>
    <property type="match status" value="1"/>
</dbReference>
<feature type="binding site" evidence="3">
    <location>
        <position position="78"/>
    </location>
    <ligand>
        <name>Cu cation</name>
        <dbReference type="ChEBI" id="CHEBI:23378"/>
    </ligand>
</feature>
<dbReference type="CDD" id="cd02968">
    <property type="entry name" value="SCO"/>
    <property type="match status" value="1"/>
</dbReference>
<evidence type="ECO:0000256" key="3">
    <source>
        <dbReference type="PIRSR" id="PIRSR603782-1"/>
    </source>
</evidence>
<evidence type="ECO:0000313" key="6">
    <source>
        <dbReference type="EMBL" id="RNB76901.1"/>
    </source>
</evidence>
<dbReference type="Gene3D" id="3.40.30.10">
    <property type="entry name" value="Glutaredoxin"/>
    <property type="match status" value="1"/>
</dbReference>
<evidence type="ECO:0000256" key="2">
    <source>
        <dbReference type="ARBA" id="ARBA00023008"/>
    </source>
</evidence>
<protein>
    <submittedName>
        <fullName evidence="6">SCO family protein</fullName>
    </submittedName>
</protein>
<dbReference type="PANTHER" id="PTHR12151:SF25">
    <property type="entry name" value="LINALOOL DEHYDRATASE_ISOMERASE DOMAIN-CONTAINING PROTEIN"/>
    <property type="match status" value="1"/>
</dbReference>
<gene>
    <name evidence="6" type="ORF">EDM52_01535</name>
</gene>
<feature type="domain" description="Thioredoxin" evidence="5">
    <location>
        <begin position="36"/>
        <end position="202"/>
    </location>
</feature>
<feature type="disulfide bond" description="Redox-active" evidence="4">
    <location>
        <begin position="74"/>
        <end position="78"/>
    </location>
</feature>
<dbReference type="AlphaFoldDB" id="A0A3M8CN62"/>
<proteinExistence type="inferred from homology"/>
<feature type="binding site" evidence="3">
    <location>
        <position position="164"/>
    </location>
    <ligand>
        <name>Cu cation</name>
        <dbReference type="ChEBI" id="CHEBI:23378"/>
    </ligand>
</feature>
<organism evidence="6 7">
    <name type="scientific">Brevibacillus invocatus</name>
    <dbReference type="NCBI Taxonomy" id="173959"/>
    <lineage>
        <taxon>Bacteria</taxon>
        <taxon>Bacillati</taxon>
        <taxon>Bacillota</taxon>
        <taxon>Bacilli</taxon>
        <taxon>Bacillales</taxon>
        <taxon>Paenibacillaceae</taxon>
        <taxon>Brevibacillus</taxon>
    </lineage>
</organism>
<dbReference type="InterPro" id="IPR003782">
    <property type="entry name" value="SCO1/SenC"/>
</dbReference>
<evidence type="ECO:0000313" key="7">
    <source>
        <dbReference type="Proteomes" id="UP000282028"/>
    </source>
</evidence>
<sequence>MSAASATAIRMRKLLVFLPLLVFAVLVVSWFWGQPKNVQAALPDVTLENIDGGTFPLTNTHKNLRLVELIYTRCPDVCPTTTVKMVQLQKRLMEANLMGNGVEFLTVTIDPLNDTPDVLRTYAKNVGIDPQGWKILRGDEATIETVTRSLGFFANRMEDGFISHTTSTYLVDENNVVLRKFGMGEDFDPDQIYQELMNLKQKG</sequence>
<reference evidence="6 7" key="1">
    <citation type="submission" date="2018-10" db="EMBL/GenBank/DDBJ databases">
        <title>Phylogenomics of Brevibacillus.</title>
        <authorList>
            <person name="Dunlap C."/>
        </authorList>
    </citation>
    <scope>NUCLEOTIDE SEQUENCE [LARGE SCALE GENOMIC DNA]</scope>
    <source>
        <strain evidence="6 7">JCM 12215</strain>
    </source>
</reference>
<comment type="similarity">
    <text evidence="1">Belongs to the SCO1/2 family.</text>
</comment>
<evidence type="ECO:0000259" key="5">
    <source>
        <dbReference type="PROSITE" id="PS51352"/>
    </source>
</evidence>
<keyword evidence="3" id="KW-0479">Metal-binding</keyword>
<dbReference type="Proteomes" id="UP000282028">
    <property type="component" value="Unassembled WGS sequence"/>
</dbReference>
<comment type="caution">
    <text evidence="6">The sequence shown here is derived from an EMBL/GenBank/DDBJ whole genome shotgun (WGS) entry which is preliminary data.</text>
</comment>
<dbReference type="RefSeq" id="WP_122907263.1">
    <property type="nucleotide sequence ID" value="NZ_CBCSBE010000016.1"/>
</dbReference>
<evidence type="ECO:0000256" key="1">
    <source>
        <dbReference type="ARBA" id="ARBA00010996"/>
    </source>
</evidence>
<dbReference type="GO" id="GO:0046872">
    <property type="term" value="F:metal ion binding"/>
    <property type="evidence" value="ECO:0007669"/>
    <property type="project" value="UniProtKB-KW"/>
</dbReference>
<dbReference type="PROSITE" id="PS51352">
    <property type="entry name" value="THIOREDOXIN_2"/>
    <property type="match status" value="1"/>
</dbReference>
<dbReference type="Pfam" id="PF02630">
    <property type="entry name" value="SCO1-SenC"/>
    <property type="match status" value="1"/>
</dbReference>
<dbReference type="InterPro" id="IPR013766">
    <property type="entry name" value="Thioredoxin_domain"/>
</dbReference>
<dbReference type="SUPFAM" id="SSF52833">
    <property type="entry name" value="Thioredoxin-like"/>
    <property type="match status" value="1"/>
</dbReference>
<accession>A0A3M8CN62</accession>
<dbReference type="EMBL" id="RHHR01000003">
    <property type="protein sequence ID" value="RNB76901.1"/>
    <property type="molecule type" value="Genomic_DNA"/>
</dbReference>
<evidence type="ECO:0000256" key="4">
    <source>
        <dbReference type="PIRSR" id="PIRSR603782-2"/>
    </source>
</evidence>
<feature type="binding site" evidence="3">
    <location>
        <position position="74"/>
    </location>
    <ligand>
        <name>Cu cation</name>
        <dbReference type="ChEBI" id="CHEBI:23378"/>
    </ligand>
</feature>
<dbReference type="OrthoDB" id="9811998at2"/>
<dbReference type="InterPro" id="IPR036249">
    <property type="entry name" value="Thioredoxin-like_sf"/>
</dbReference>